<name>A0A8K0DJB5_IGNLU</name>
<keyword evidence="3" id="KW-0805">Transcription regulation</keyword>
<dbReference type="CDD" id="cd22934">
    <property type="entry name" value="HFD_TADA1"/>
    <property type="match status" value="1"/>
</dbReference>
<protein>
    <recommendedName>
        <fullName evidence="8">Transcriptional adapter 1</fullName>
    </recommendedName>
</protein>
<comment type="caution">
    <text evidence="6">The sequence shown here is derived from an EMBL/GenBank/DDBJ whole genome shotgun (WGS) entry which is preliminary data.</text>
</comment>
<keyword evidence="5" id="KW-0539">Nucleus</keyword>
<proteinExistence type="inferred from homology"/>
<dbReference type="InterPro" id="IPR024738">
    <property type="entry name" value="Hfi1/Tada1"/>
</dbReference>
<keyword evidence="4" id="KW-0804">Transcription</keyword>
<evidence type="ECO:0000313" key="6">
    <source>
        <dbReference type="EMBL" id="KAF2904263.1"/>
    </source>
</evidence>
<evidence type="ECO:0008006" key="8">
    <source>
        <dbReference type="Google" id="ProtNLM"/>
    </source>
</evidence>
<dbReference type="GO" id="GO:0006357">
    <property type="term" value="P:regulation of transcription by RNA polymerase II"/>
    <property type="evidence" value="ECO:0007669"/>
    <property type="project" value="TreeGrafter"/>
</dbReference>
<dbReference type="GO" id="GO:0000124">
    <property type="term" value="C:SAGA complex"/>
    <property type="evidence" value="ECO:0007669"/>
    <property type="project" value="TreeGrafter"/>
</dbReference>
<dbReference type="PANTHER" id="PTHR21277:SF5">
    <property type="entry name" value="TRANSCRIPTIONAL ADAPTER 1"/>
    <property type="match status" value="1"/>
</dbReference>
<dbReference type="GO" id="GO:0003713">
    <property type="term" value="F:transcription coactivator activity"/>
    <property type="evidence" value="ECO:0007669"/>
    <property type="project" value="TreeGrafter"/>
</dbReference>
<gene>
    <name evidence="6" type="ORF">ILUMI_01911</name>
</gene>
<dbReference type="OrthoDB" id="10264870at2759"/>
<evidence type="ECO:0000256" key="4">
    <source>
        <dbReference type="ARBA" id="ARBA00023163"/>
    </source>
</evidence>
<keyword evidence="7" id="KW-1185">Reference proteome</keyword>
<dbReference type="Proteomes" id="UP000801492">
    <property type="component" value="Unassembled WGS sequence"/>
</dbReference>
<evidence type="ECO:0000313" key="7">
    <source>
        <dbReference type="Proteomes" id="UP000801492"/>
    </source>
</evidence>
<evidence type="ECO:0000256" key="2">
    <source>
        <dbReference type="ARBA" id="ARBA00010314"/>
    </source>
</evidence>
<evidence type="ECO:0000256" key="1">
    <source>
        <dbReference type="ARBA" id="ARBA00004123"/>
    </source>
</evidence>
<dbReference type="EMBL" id="VTPC01000806">
    <property type="protein sequence ID" value="KAF2904263.1"/>
    <property type="molecule type" value="Genomic_DNA"/>
</dbReference>
<sequence length="290" mass="32670">MFTGFFGMDDLNEARRSLENVLGEDLKKQYFNLLKQWFLFSGAISKIQFDSAVRKLMVTDEQIHYHNIFLLTLLTKINSNRTKTARSTYDKGSFELADFTDYLAPPSPTYVLPTEIENRSAAAELFLPDSGFITARIAVHAWENGLEGADEGVTDVIVHACQTFVRNIITAMISRKQGYKVRDGKLQYGFGLPVPDPFIRNTNHIIDTAQESKVEVSNDDDSFIPSCRPSLENAEQQAAFAFSCGKRKRSDGKLTIRLLYDTLRENPNIVGLTSVHNVNLLKTGLMLEET</sequence>
<dbReference type="AlphaFoldDB" id="A0A8K0DJB5"/>
<comment type="subcellular location">
    <subcellularLocation>
        <location evidence="1">Nucleus</location>
    </subcellularLocation>
</comment>
<dbReference type="PANTHER" id="PTHR21277">
    <property type="entry name" value="TRANSCRIPTIONAL ADAPTER 1"/>
    <property type="match status" value="1"/>
</dbReference>
<accession>A0A8K0DJB5</accession>
<dbReference type="GO" id="GO:0005634">
    <property type="term" value="C:nucleus"/>
    <property type="evidence" value="ECO:0007669"/>
    <property type="project" value="UniProtKB-SubCell"/>
</dbReference>
<organism evidence="6 7">
    <name type="scientific">Ignelater luminosus</name>
    <name type="common">Cucubano</name>
    <name type="synonym">Pyrophorus luminosus</name>
    <dbReference type="NCBI Taxonomy" id="2038154"/>
    <lineage>
        <taxon>Eukaryota</taxon>
        <taxon>Metazoa</taxon>
        <taxon>Ecdysozoa</taxon>
        <taxon>Arthropoda</taxon>
        <taxon>Hexapoda</taxon>
        <taxon>Insecta</taxon>
        <taxon>Pterygota</taxon>
        <taxon>Neoptera</taxon>
        <taxon>Endopterygota</taxon>
        <taxon>Coleoptera</taxon>
        <taxon>Polyphaga</taxon>
        <taxon>Elateriformia</taxon>
        <taxon>Elateroidea</taxon>
        <taxon>Elateridae</taxon>
        <taxon>Agrypninae</taxon>
        <taxon>Pyrophorini</taxon>
        <taxon>Ignelater</taxon>
    </lineage>
</organism>
<evidence type="ECO:0000256" key="3">
    <source>
        <dbReference type="ARBA" id="ARBA00023015"/>
    </source>
</evidence>
<comment type="similarity">
    <text evidence="2">Belongs to the TADA1 family.</text>
</comment>
<reference evidence="6" key="1">
    <citation type="submission" date="2019-08" db="EMBL/GenBank/DDBJ databases">
        <title>The genome of the North American firefly Photinus pyralis.</title>
        <authorList>
            <consortium name="Photinus pyralis genome working group"/>
            <person name="Fallon T.R."/>
            <person name="Sander Lower S.E."/>
            <person name="Weng J.-K."/>
        </authorList>
    </citation>
    <scope>NUCLEOTIDE SEQUENCE</scope>
    <source>
        <strain evidence="6">TRF0915ILg1</strain>
        <tissue evidence="6">Whole body</tissue>
    </source>
</reference>
<evidence type="ECO:0000256" key="5">
    <source>
        <dbReference type="ARBA" id="ARBA00023242"/>
    </source>
</evidence>